<dbReference type="InterPro" id="IPR036390">
    <property type="entry name" value="WH_DNA-bd_sf"/>
</dbReference>
<gene>
    <name evidence="10" type="primary">LOC116946013</name>
</gene>
<dbReference type="InterPro" id="IPR050211">
    <property type="entry name" value="FOX_domain-containing"/>
</dbReference>
<evidence type="ECO:0000256" key="4">
    <source>
        <dbReference type="ARBA" id="ARBA00023163"/>
    </source>
</evidence>
<dbReference type="AlphaFoldDB" id="A0AAJ7X0L5"/>
<feature type="region of interest" description="Disordered" evidence="7">
    <location>
        <begin position="393"/>
        <end position="460"/>
    </location>
</feature>
<feature type="region of interest" description="Disordered" evidence="7">
    <location>
        <begin position="172"/>
        <end position="291"/>
    </location>
</feature>
<evidence type="ECO:0000256" key="3">
    <source>
        <dbReference type="ARBA" id="ARBA00023125"/>
    </source>
</evidence>
<dbReference type="InterPro" id="IPR001766">
    <property type="entry name" value="Fork_head_dom"/>
</dbReference>
<feature type="compositionally biased region" description="Low complexity" evidence="7">
    <location>
        <begin position="205"/>
        <end position="226"/>
    </location>
</feature>
<dbReference type="PANTHER" id="PTHR11829:SF388">
    <property type="entry name" value="FORK HEAD DOMAIN-CONTAINING PROTEIN L1-RELATED"/>
    <property type="match status" value="1"/>
</dbReference>
<dbReference type="Proteomes" id="UP001318040">
    <property type="component" value="Chromosome 25"/>
</dbReference>
<proteinExistence type="predicted"/>
<dbReference type="PROSITE" id="PS50039">
    <property type="entry name" value="FORK_HEAD_3"/>
    <property type="match status" value="1"/>
</dbReference>
<dbReference type="InterPro" id="IPR047391">
    <property type="entry name" value="FOXC1/C2-like_FH"/>
</dbReference>
<comment type="subcellular location">
    <subcellularLocation>
        <location evidence="1 6">Nucleus</location>
    </subcellularLocation>
</comment>
<dbReference type="Gene3D" id="1.10.10.10">
    <property type="entry name" value="Winged helix-like DNA-binding domain superfamily/Winged helix DNA-binding domain"/>
    <property type="match status" value="1"/>
</dbReference>
<dbReference type="SUPFAM" id="SSF46785">
    <property type="entry name" value="Winged helix' DNA-binding domain"/>
    <property type="match status" value="1"/>
</dbReference>
<evidence type="ECO:0000256" key="2">
    <source>
        <dbReference type="ARBA" id="ARBA00023015"/>
    </source>
</evidence>
<dbReference type="SMART" id="SM00339">
    <property type="entry name" value="FH"/>
    <property type="match status" value="1"/>
</dbReference>
<keyword evidence="9" id="KW-1185">Reference proteome</keyword>
<dbReference type="GO" id="GO:0000978">
    <property type="term" value="F:RNA polymerase II cis-regulatory region sequence-specific DNA binding"/>
    <property type="evidence" value="ECO:0007669"/>
    <property type="project" value="TreeGrafter"/>
</dbReference>
<protein>
    <submittedName>
        <fullName evidence="10">Forkhead box protein C1-A-like isoform X2</fullName>
    </submittedName>
</protein>
<evidence type="ECO:0000256" key="7">
    <source>
        <dbReference type="SAM" id="MobiDB-lite"/>
    </source>
</evidence>
<dbReference type="PRINTS" id="PR00053">
    <property type="entry name" value="FORKHEAD"/>
</dbReference>
<dbReference type="InterPro" id="IPR030456">
    <property type="entry name" value="TF_fork_head_CS_2"/>
</dbReference>
<accession>A0AAJ7X0L5</accession>
<feature type="compositionally biased region" description="Basic residues" evidence="7">
    <location>
        <begin position="446"/>
        <end position="455"/>
    </location>
</feature>
<dbReference type="GO" id="GO:0009653">
    <property type="term" value="P:anatomical structure morphogenesis"/>
    <property type="evidence" value="ECO:0007669"/>
    <property type="project" value="TreeGrafter"/>
</dbReference>
<dbReference type="GO" id="GO:0030154">
    <property type="term" value="P:cell differentiation"/>
    <property type="evidence" value="ECO:0007669"/>
    <property type="project" value="TreeGrafter"/>
</dbReference>
<feature type="DNA-binding region" description="Fork-head" evidence="6">
    <location>
        <begin position="77"/>
        <end position="171"/>
    </location>
</feature>
<dbReference type="PANTHER" id="PTHR11829">
    <property type="entry name" value="FORKHEAD BOX PROTEIN"/>
    <property type="match status" value="1"/>
</dbReference>
<dbReference type="RefSeq" id="XP_032816682.1">
    <property type="nucleotide sequence ID" value="XM_032960791.1"/>
</dbReference>
<evidence type="ECO:0000256" key="1">
    <source>
        <dbReference type="ARBA" id="ARBA00004123"/>
    </source>
</evidence>
<organism evidence="9 10">
    <name type="scientific">Petromyzon marinus</name>
    <name type="common">Sea lamprey</name>
    <dbReference type="NCBI Taxonomy" id="7757"/>
    <lineage>
        <taxon>Eukaryota</taxon>
        <taxon>Metazoa</taxon>
        <taxon>Chordata</taxon>
        <taxon>Craniata</taxon>
        <taxon>Vertebrata</taxon>
        <taxon>Cyclostomata</taxon>
        <taxon>Hyperoartia</taxon>
        <taxon>Petromyzontiformes</taxon>
        <taxon>Petromyzontidae</taxon>
        <taxon>Petromyzon</taxon>
    </lineage>
</organism>
<keyword evidence="2" id="KW-0805">Transcription regulation</keyword>
<feature type="compositionally biased region" description="Gly residues" evidence="7">
    <location>
        <begin position="282"/>
        <end position="291"/>
    </location>
</feature>
<evidence type="ECO:0000259" key="8">
    <source>
        <dbReference type="PROSITE" id="PS50039"/>
    </source>
</evidence>
<evidence type="ECO:0000313" key="10">
    <source>
        <dbReference type="RefSeq" id="XP_032816682.1"/>
    </source>
</evidence>
<dbReference type="FunFam" id="1.10.10.10:FF:000016">
    <property type="entry name" value="Forkhead box protein I1"/>
    <property type="match status" value="1"/>
</dbReference>
<dbReference type="Pfam" id="PF00250">
    <property type="entry name" value="Forkhead"/>
    <property type="match status" value="1"/>
</dbReference>
<reference evidence="10" key="1">
    <citation type="submission" date="2025-08" db="UniProtKB">
        <authorList>
            <consortium name="RefSeq"/>
        </authorList>
    </citation>
    <scope>IDENTIFICATION</scope>
    <source>
        <tissue evidence="10">Sperm</tissue>
    </source>
</reference>
<evidence type="ECO:0000313" key="9">
    <source>
        <dbReference type="Proteomes" id="UP001318040"/>
    </source>
</evidence>
<dbReference type="InterPro" id="IPR018122">
    <property type="entry name" value="TF_fork_head_CS_1"/>
</dbReference>
<dbReference type="PROSITE" id="PS00657">
    <property type="entry name" value="FORK_HEAD_1"/>
    <property type="match status" value="1"/>
</dbReference>
<feature type="domain" description="Fork-head" evidence="8">
    <location>
        <begin position="77"/>
        <end position="171"/>
    </location>
</feature>
<evidence type="ECO:0000256" key="6">
    <source>
        <dbReference type="PROSITE-ProRule" id="PRU00089"/>
    </source>
</evidence>
<dbReference type="CDD" id="cd20044">
    <property type="entry name" value="FH_FOXC1"/>
    <property type="match status" value="1"/>
</dbReference>
<dbReference type="GO" id="GO:0005634">
    <property type="term" value="C:nucleus"/>
    <property type="evidence" value="ECO:0007669"/>
    <property type="project" value="UniProtKB-SubCell"/>
</dbReference>
<feature type="compositionally biased region" description="Basic and acidic residues" evidence="7">
    <location>
        <begin position="178"/>
        <end position="203"/>
    </location>
</feature>
<feature type="compositionally biased region" description="Polar residues" evidence="7">
    <location>
        <begin position="250"/>
        <end position="279"/>
    </location>
</feature>
<evidence type="ECO:0000256" key="5">
    <source>
        <dbReference type="ARBA" id="ARBA00023242"/>
    </source>
</evidence>
<dbReference type="InterPro" id="IPR036388">
    <property type="entry name" value="WH-like_DNA-bd_sf"/>
</dbReference>
<sequence length="577" mass="61136">MSAMQARYPVSNANALGVMSPYLSEQNFYRSAGGYGGLPAAPVGMYSAANADPYSAGLSRHYGPYSHPHQAPKDLVKPPYSYIALITMAIQSAPDKKVTLNGIYQFIMDKFPFYRENKQGWQNSIRHNLSLNECFVKVPRDDKKPGKGSYWSLDPDSYNMFENGSFLRRRRRFKKKDVHRDKDMQQQQGGKEHGEESTKKEHGTQQQQHQQLLCSEGSGSEGSRALSPPPPPHSRGSPAAILVVPKIESPDSSNVAQDSPRSVASNRSGSMESGLTESSAHGVGGGSGGAGGGGGGGVVGGFGVVDSPPSTAMLRAAGLHGINGGELGHALVSPPRPLMLPLMSLHYAQPQQASVYSPCGQGAEAGGGAGVVGGGGQPYHCSLQTMSLQYAAGERAEQGPSSASVSLHEDTSPSPDHAITSTVPHLGALNLSSSQHHQQQHQQQQQHHHQQQHQQHHQDGILSALQASHHGAQDQGGVARLPSWYMGQDSGHGASGAGSFVTQQQQQQHFGTRDIFDPPPRLGLMEGLAASAAAAQVSASSSCQMSFRSATLYRSGTYPAAYDCNGECTYGLTTPGT</sequence>
<dbReference type="GO" id="GO:0000981">
    <property type="term" value="F:DNA-binding transcription factor activity, RNA polymerase II-specific"/>
    <property type="evidence" value="ECO:0007669"/>
    <property type="project" value="TreeGrafter"/>
</dbReference>
<feature type="compositionally biased region" description="Low complexity" evidence="7">
    <location>
        <begin position="435"/>
        <end position="445"/>
    </location>
</feature>
<keyword evidence="5 6" id="KW-0539">Nucleus</keyword>
<name>A0AAJ7X0L5_PETMA</name>
<feature type="region of interest" description="Disordered" evidence="7">
    <location>
        <begin position="482"/>
        <end position="509"/>
    </location>
</feature>
<keyword evidence="4" id="KW-0804">Transcription</keyword>
<keyword evidence="3 6" id="KW-0238">DNA-binding</keyword>
<dbReference type="PROSITE" id="PS00658">
    <property type="entry name" value="FORK_HEAD_2"/>
    <property type="match status" value="1"/>
</dbReference>